<feature type="region of interest" description="Disordered" evidence="1">
    <location>
        <begin position="430"/>
        <end position="460"/>
    </location>
</feature>
<reference evidence="5 6" key="1">
    <citation type="submission" date="2015-06" db="EMBL/GenBank/DDBJ databases">
        <title>Genome sequencing of Cronobacter sp. strain DJ34 isolated from petroleum contaminated sludge of Duliajan Oil Fields, Assam, India.</title>
        <authorList>
            <person name="Pal S."/>
            <person name="Banerjee T.D."/>
            <person name="Roy A."/>
            <person name="Sar P."/>
            <person name="Kazy S.K."/>
        </authorList>
    </citation>
    <scope>NUCLEOTIDE SEQUENCE [LARGE SCALE GENOMIC DNA]</scope>
    <source>
        <strain evidence="5 6">DJ34</strain>
    </source>
</reference>
<feature type="transmembrane region" description="Helical" evidence="2">
    <location>
        <begin position="178"/>
        <end position="197"/>
    </location>
</feature>
<proteinExistence type="predicted"/>
<organism evidence="5 6">
    <name type="scientific">Franconibacter pulveris</name>
    <dbReference type="NCBI Taxonomy" id="435910"/>
    <lineage>
        <taxon>Bacteria</taxon>
        <taxon>Pseudomonadati</taxon>
        <taxon>Pseudomonadota</taxon>
        <taxon>Gammaproteobacteria</taxon>
        <taxon>Enterobacterales</taxon>
        <taxon>Enterobacteriaceae</taxon>
        <taxon>Franconibacter</taxon>
    </lineage>
</organism>
<dbReference type="Pfam" id="PF01471">
    <property type="entry name" value="PG_binding_1"/>
    <property type="match status" value="1"/>
</dbReference>
<keyword evidence="2" id="KW-0812">Transmembrane</keyword>
<dbReference type="EMBL" id="LFEJ01000024">
    <property type="protein sequence ID" value="KMV33035.1"/>
    <property type="molecule type" value="Genomic_DNA"/>
</dbReference>
<dbReference type="PATRIC" id="fig|1656095.3.peg.2129"/>
<protein>
    <submittedName>
        <fullName evidence="5">Uncharacterized protein</fullName>
    </submittedName>
</protein>
<gene>
    <name evidence="5" type="ORF">ACH50_17380</name>
</gene>
<feature type="domain" description="General secretion pathway protein A peptidase C39-like" evidence="4">
    <location>
        <begin position="240"/>
        <end position="334"/>
    </location>
</feature>
<keyword evidence="2" id="KW-0472">Membrane</keyword>
<sequence length="460" mass="51746">MVINKGLQIREFEKRISEFLLDVMKRDKNAKPKKLLILQIQDELTSLHRRILRKVMDKAQEQGVEITLLLAGNPLLAEKINSLAGIGPLRSQIIIRPPTYQEIRDWFHHQQLWNGATTSRFSTLQIMRIASRCEGRLSQMAQVAHYALLAAFAERSRKVKFRHVKMALAELTAPRRNVALPLLAGSLWLGVFIAVGWQTLPHTSPLLPLPAAWAHRPAPPEEKPLVRIEDSLDKPVNAMRQLYRVWGYDVPLEEAFCEEANRAKLQCKRGESPVSTLEKNGYPWIAELKVGGRIGYASVVRSGPQDMDLLMGNKTWQVSRDWFKNAATGNYVLLYRLTPQGNSKVDAKSDASEINWLNKMLSRALMKPKNSAPGWSQALVDNIKEFQRKVGLKADGQIGESTLMRLLILSGESPGLIRDKETENTIQKVQNREPAAQPPGTALAEALPLQKATVAMTTRQ</sequence>
<evidence type="ECO:0000313" key="6">
    <source>
        <dbReference type="Proteomes" id="UP000037315"/>
    </source>
</evidence>
<name>A0A0J8VKK3_9ENTR</name>
<dbReference type="InterPro" id="IPR048809">
    <property type="entry name" value="GspA_C39-like"/>
</dbReference>
<dbReference type="Gene3D" id="3.90.70.10">
    <property type="entry name" value="Cysteine proteinases"/>
    <property type="match status" value="1"/>
</dbReference>
<evidence type="ECO:0000256" key="2">
    <source>
        <dbReference type="SAM" id="Phobius"/>
    </source>
</evidence>
<dbReference type="InterPro" id="IPR002477">
    <property type="entry name" value="Peptidoglycan-bd-like"/>
</dbReference>
<dbReference type="InterPro" id="IPR036365">
    <property type="entry name" value="PGBD-like_sf"/>
</dbReference>
<dbReference type="Proteomes" id="UP000037315">
    <property type="component" value="Unassembled WGS sequence"/>
</dbReference>
<evidence type="ECO:0000259" key="4">
    <source>
        <dbReference type="Pfam" id="PF21327"/>
    </source>
</evidence>
<dbReference type="STRING" id="1121863.GCA_000621185_02560"/>
<keyword evidence="6" id="KW-1185">Reference proteome</keyword>
<dbReference type="SUPFAM" id="SSF47090">
    <property type="entry name" value="PGBD-like"/>
    <property type="match status" value="1"/>
</dbReference>
<evidence type="ECO:0000256" key="1">
    <source>
        <dbReference type="SAM" id="MobiDB-lite"/>
    </source>
</evidence>
<accession>A0A0J8VKK3</accession>
<feature type="domain" description="Peptidoglycan binding-like" evidence="3">
    <location>
        <begin position="353"/>
        <end position="406"/>
    </location>
</feature>
<evidence type="ECO:0000313" key="5">
    <source>
        <dbReference type="EMBL" id="KMV33035.1"/>
    </source>
</evidence>
<evidence type="ECO:0000259" key="3">
    <source>
        <dbReference type="Pfam" id="PF01471"/>
    </source>
</evidence>
<dbReference type="Pfam" id="PF21327">
    <property type="entry name" value="GspA_C39-like"/>
    <property type="match status" value="1"/>
</dbReference>
<keyword evidence="2" id="KW-1133">Transmembrane helix</keyword>
<dbReference type="AlphaFoldDB" id="A0A0J8VKK3"/>
<comment type="caution">
    <text evidence="5">The sequence shown here is derived from an EMBL/GenBank/DDBJ whole genome shotgun (WGS) entry which is preliminary data.</text>
</comment>